<evidence type="ECO:0000256" key="1">
    <source>
        <dbReference type="SAM" id="SignalP"/>
    </source>
</evidence>
<keyword evidence="1" id="KW-0732">Signal</keyword>
<evidence type="ECO:0000313" key="3">
    <source>
        <dbReference type="Proteomes" id="UP001528823"/>
    </source>
</evidence>
<dbReference type="EMBL" id="JAPMOU010000020">
    <property type="protein sequence ID" value="MDE1463387.1"/>
    <property type="molecule type" value="Genomic_DNA"/>
</dbReference>
<protein>
    <submittedName>
        <fullName evidence="2">Transporter substrate-binding domain-containing protein</fullName>
    </submittedName>
</protein>
<feature type="signal peptide" evidence="1">
    <location>
        <begin position="1"/>
        <end position="31"/>
    </location>
</feature>
<reference evidence="2 3" key="1">
    <citation type="submission" date="2022-11" db="EMBL/GenBank/DDBJ databases">
        <title>Spartinivicinus poritis sp. nov., isolated from scleractinian coral Porites lutea.</title>
        <authorList>
            <person name="Zhang G."/>
            <person name="Cai L."/>
            <person name="Wei Q."/>
        </authorList>
    </citation>
    <scope>NUCLEOTIDE SEQUENCE [LARGE SCALE GENOMIC DNA]</scope>
    <source>
        <strain evidence="2 3">A2-2</strain>
    </source>
</reference>
<dbReference type="Proteomes" id="UP001528823">
    <property type="component" value="Unassembled WGS sequence"/>
</dbReference>
<comment type="caution">
    <text evidence="2">The sequence shown here is derived from an EMBL/GenBank/DDBJ whole genome shotgun (WGS) entry which is preliminary data.</text>
</comment>
<dbReference type="SUPFAM" id="SSF53850">
    <property type="entry name" value="Periplasmic binding protein-like II"/>
    <property type="match status" value="1"/>
</dbReference>
<dbReference type="Gene3D" id="3.40.190.10">
    <property type="entry name" value="Periplasmic binding protein-like II"/>
    <property type="match status" value="2"/>
</dbReference>
<proteinExistence type="predicted"/>
<dbReference type="RefSeq" id="WP_274689727.1">
    <property type="nucleotide sequence ID" value="NZ_JAPMOU010000020.1"/>
</dbReference>
<organism evidence="2 3">
    <name type="scientific">Spartinivicinus poritis</name>
    <dbReference type="NCBI Taxonomy" id="2994640"/>
    <lineage>
        <taxon>Bacteria</taxon>
        <taxon>Pseudomonadati</taxon>
        <taxon>Pseudomonadota</taxon>
        <taxon>Gammaproteobacteria</taxon>
        <taxon>Oceanospirillales</taxon>
        <taxon>Zooshikellaceae</taxon>
        <taxon>Spartinivicinus</taxon>
    </lineage>
</organism>
<evidence type="ECO:0000313" key="2">
    <source>
        <dbReference type="EMBL" id="MDE1463387.1"/>
    </source>
</evidence>
<name>A0ABT5UAK1_9GAMM</name>
<accession>A0ABT5UAK1</accession>
<feature type="chain" id="PRO_5047255941" evidence="1">
    <location>
        <begin position="32"/>
        <end position="271"/>
    </location>
</feature>
<keyword evidence="3" id="KW-1185">Reference proteome</keyword>
<gene>
    <name evidence="2" type="ORF">ORQ98_15595</name>
</gene>
<sequence>MSQLRQLKKFWFGMLKLVVACLFFKNTNGLAETISVAVADWPPHYYKEKPTYGGHAQPVIRLIELAGFKVKFVWYDDWKAAFNTVKAGRHHATPSWRCTAERAAFFYYTAPNLYDPYVFFHLIDTPFTWESLAQLKEWEPIGVTAGYDYGKNFNKAVGQYQIQLHHVRVDKLMLKLLLKERIKLGLFSRDNGLFLMKSQLSREQQQYITYHPKPVVNAIYHIIFSKKNRDNSRIVDKINQQIKKNSTMFEPGLQEIQNNWQGCIKGALNLH</sequence>